<dbReference type="PANTHER" id="PTHR21454">
    <property type="entry name" value="DPH3 HOMOLOG-RELATED"/>
    <property type="match status" value="1"/>
</dbReference>
<dbReference type="Pfam" id="PF00226">
    <property type="entry name" value="DnaJ"/>
    <property type="match status" value="1"/>
</dbReference>
<keyword evidence="6" id="KW-0963">Cytoplasm</keyword>
<evidence type="ECO:0000313" key="15">
    <source>
        <dbReference type="Proteomes" id="UP000005018"/>
    </source>
</evidence>
<dbReference type="KEGG" id="cot:CORT_0A10490"/>
<dbReference type="Proteomes" id="UP000005018">
    <property type="component" value="Chromosome 1"/>
</dbReference>
<feature type="domain" description="J" evidence="12">
    <location>
        <begin position="41"/>
        <end position="118"/>
    </location>
</feature>
<dbReference type="InterPro" id="IPR036671">
    <property type="entry name" value="DPH_MB_sf"/>
</dbReference>
<protein>
    <recommendedName>
        <fullName evidence="5">Diphthamide biosynthesis protein 4</fullName>
    </recommendedName>
</protein>
<dbReference type="Gene3D" id="1.10.287.110">
    <property type="entry name" value="DnaJ domain"/>
    <property type="match status" value="1"/>
</dbReference>
<dbReference type="InterPro" id="IPR044248">
    <property type="entry name" value="DPH3/4-like"/>
</dbReference>
<dbReference type="Gene3D" id="3.10.660.10">
    <property type="entry name" value="DPH Zinc finger"/>
    <property type="match status" value="1"/>
</dbReference>
<accession>H8WXC9</accession>
<dbReference type="GO" id="GO:0005634">
    <property type="term" value="C:nucleus"/>
    <property type="evidence" value="ECO:0007669"/>
    <property type="project" value="UniProtKB-SubCell"/>
</dbReference>
<evidence type="ECO:0000256" key="6">
    <source>
        <dbReference type="ARBA" id="ARBA00022490"/>
    </source>
</evidence>
<keyword evidence="10" id="KW-0539">Nucleus</keyword>
<dbReference type="GO" id="GO:0005737">
    <property type="term" value="C:cytoplasm"/>
    <property type="evidence" value="ECO:0007669"/>
    <property type="project" value="UniProtKB-SubCell"/>
</dbReference>
<dbReference type="InterPro" id="IPR036869">
    <property type="entry name" value="J_dom_sf"/>
</dbReference>
<evidence type="ECO:0000259" key="12">
    <source>
        <dbReference type="PROSITE" id="PS50076"/>
    </source>
</evidence>
<evidence type="ECO:0000313" key="14">
    <source>
        <dbReference type="EMBL" id="CCG21434.1"/>
    </source>
</evidence>
<proteinExistence type="inferred from homology"/>
<comment type="function">
    <text evidence="1">Required for the first step of diphthamide biosynthesis, the transfer of 3-amino-3-carboxypropyl from S-adenosyl-L-methionine to a histidine residue. Diphthamide is a post-translational modification of histidine which occurs in elongation factor 2.</text>
</comment>
<feature type="domain" description="DPH-type MB" evidence="13">
    <location>
        <begin position="133"/>
        <end position="214"/>
    </location>
</feature>
<dbReference type="HOGENOM" id="CLU_017633_7_0_1"/>
<evidence type="ECO:0000256" key="7">
    <source>
        <dbReference type="ARBA" id="ARBA00022723"/>
    </source>
</evidence>
<keyword evidence="8" id="KW-0862">Zinc</keyword>
<organism evidence="14 15">
    <name type="scientific">Candida orthopsilosis (strain 90-125)</name>
    <name type="common">Yeast</name>
    <dbReference type="NCBI Taxonomy" id="1136231"/>
    <lineage>
        <taxon>Eukaryota</taxon>
        <taxon>Fungi</taxon>
        <taxon>Dikarya</taxon>
        <taxon>Ascomycota</taxon>
        <taxon>Saccharomycotina</taxon>
        <taxon>Pichiomycetes</taxon>
        <taxon>Debaryomycetaceae</taxon>
        <taxon>Candida/Lodderomyces clade</taxon>
        <taxon>Candida</taxon>
    </lineage>
</organism>
<evidence type="ECO:0000256" key="11">
    <source>
        <dbReference type="SAM" id="MobiDB-lite"/>
    </source>
</evidence>
<evidence type="ECO:0000256" key="3">
    <source>
        <dbReference type="ARBA" id="ARBA00004496"/>
    </source>
</evidence>
<dbReference type="PROSITE" id="PS50076">
    <property type="entry name" value="DNAJ_2"/>
    <property type="match status" value="1"/>
</dbReference>
<dbReference type="PANTHER" id="PTHR21454:SF46">
    <property type="entry name" value="DIPHTHAMIDE BIOSYNTHESIS PROTEIN 4"/>
    <property type="match status" value="1"/>
</dbReference>
<dbReference type="RefSeq" id="XP_003866873.1">
    <property type="nucleotide sequence ID" value="XM_003866825.1"/>
</dbReference>
<dbReference type="eggNOG" id="KOG0714">
    <property type="taxonomic scope" value="Eukaryota"/>
</dbReference>
<keyword evidence="9" id="KW-0408">Iron</keyword>
<evidence type="ECO:0000256" key="9">
    <source>
        <dbReference type="ARBA" id="ARBA00023004"/>
    </source>
</evidence>
<dbReference type="GeneID" id="14537496"/>
<dbReference type="CDD" id="cd06257">
    <property type="entry name" value="DnaJ"/>
    <property type="match status" value="1"/>
</dbReference>
<feature type="region of interest" description="Disordered" evidence="11">
    <location>
        <begin position="69"/>
        <end position="94"/>
    </location>
</feature>
<evidence type="ECO:0000256" key="4">
    <source>
        <dbReference type="ARBA" id="ARBA00006169"/>
    </source>
</evidence>
<evidence type="ECO:0000259" key="13">
    <source>
        <dbReference type="PROSITE" id="PS51074"/>
    </source>
</evidence>
<dbReference type="OrthoDB" id="445556at2759"/>
<dbReference type="Pfam" id="PF05207">
    <property type="entry name" value="Zn_ribbon_CSL"/>
    <property type="match status" value="1"/>
</dbReference>
<evidence type="ECO:0000256" key="8">
    <source>
        <dbReference type="ARBA" id="ARBA00022833"/>
    </source>
</evidence>
<dbReference type="GO" id="GO:0017183">
    <property type="term" value="P:protein histidyl modification to diphthamide"/>
    <property type="evidence" value="ECO:0007669"/>
    <property type="project" value="UniProtKB-UniPathway"/>
</dbReference>
<dbReference type="SMART" id="SM00271">
    <property type="entry name" value="DnaJ"/>
    <property type="match status" value="1"/>
</dbReference>
<gene>
    <name evidence="14" type="ORF">CORT_0A10490</name>
</gene>
<dbReference type="SUPFAM" id="SSF144217">
    <property type="entry name" value="CSL zinc finger"/>
    <property type="match status" value="1"/>
</dbReference>
<evidence type="ECO:0000256" key="10">
    <source>
        <dbReference type="ARBA" id="ARBA00023242"/>
    </source>
</evidence>
<keyword evidence="7" id="KW-0479">Metal-binding</keyword>
<dbReference type="InterPro" id="IPR007872">
    <property type="entry name" value="DPH_MB_dom"/>
</dbReference>
<feature type="compositionally biased region" description="Low complexity" evidence="11">
    <location>
        <begin position="75"/>
        <end position="84"/>
    </location>
</feature>
<sequence length="218" mass="24685">MIQMIKKKNYSDEMNHLIAKERGPTQYNDQIHYTMTHQQLTYYEILNISSTATQDQIKTAYKAKLLSTHPDKASTHTTNGTSPTTSPPPSAQPDINQIITAYSTLVSPQLRSQYDSDLQTQSKIRGFNLTGDGLDSFTLDDFQCVEVEAKSDENTEATEMQFVKICPRCQCESGMILTENDLITKGTNCDGEEGRFDIIVQCNSCSLWIHVKYYEEIE</sequence>
<dbReference type="PRINTS" id="PR00625">
    <property type="entry name" value="JDOMAIN"/>
</dbReference>
<dbReference type="GO" id="GO:0046872">
    <property type="term" value="F:metal ion binding"/>
    <property type="evidence" value="ECO:0007669"/>
    <property type="project" value="UniProtKB-KW"/>
</dbReference>
<dbReference type="SUPFAM" id="SSF46565">
    <property type="entry name" value="Chaperone J-domain"/>
    <property type="match status" value="1"/>
</dbReference>
<dbReference type="PROSITE" id="PS51074">
    <property type="entry name" value="DPH_MB"/>
    <property type="match status" value="1"/>
</dbReference>
<comment type="similarity">
    <text evidence="4">Belongs to the DPH4 family.</text>
</comment>
<evidence type="ECO:0000256" key="2">
    <source>
        <dbReference type="ARBA" id="ARBA00004123"/>
    </source>
</evidence>
<evidence type="ECO:0000256" key="1">
    <source>
        <dbReference type="ARBA" id="ARBA00003474"/>
    </source>
</evidence>
<dbReference type="InterPro" id="IPR001623">
    <property type="entry name" value="DnaJ_domain"/>
</dbReference>
<reference evidence="14 15" key="1">
    <citation type="journal article" date="2012" name="PLoS ONE">
        <title>Sequence and analysis of the genome of the pathogenic yeast Candida orthopsilosis.</title>
        <authorList>
            <person name="Riccombeni A."/>
            <person name="Vidanes G."/>
            <person name="Proux-Wera E."/>
            <person name="Wolfe K.H."/>
            <person name="Butler G."/>
        </authorList>
    </citation>
    <scope>NUCLEOTIDE SEQUENCE [LARGE SCALE GENOMIC DNA]</scope>
    <source>
        <strain evidence="14 15">Co 90-125</strain>
    </source>
</reference>
<comment type="subcellular location">
    <subcellularLocation>
        <location evidence="3">Cytoplasm</location>
    </subcellularLocation>
    <subcellularLocation>
        <location evidence="2">Nucleus</location>
    </subcellularLocation>
</comment>
<keyword evidence="15" id="KW-1185">Reference proteome</keyword>
<dbReference type="AlphaFoldDB" id="H8WXC9"/>
<evidence type="ECO:0000256" key="5">
    <source>
        <dbReference type="ARBA" id="ARBA00021797"/>
    </source>
</evidence>
<dbReference type="EMBL" id="HE681719">
    <property type="protein sequence ID" value="CCG21434.1"/>
    <property type="molecule type" value="Genomic_DNA"/>
</dbReference>
<name>H8WXC9_CANO9</name>
<dbReference type="UniPathway" id="UPA00559"/>